<dbReference type="InterPro" id="IPR001401">
    <property type="entry name" value="Dynamin_GTPase"/>
</dbReference>
<dbReference type="CDD" id="cd08771">
    <property type="entry name" value="DLP_1"/>
    <property type="match status" value="1"/>
</dbReference>
<proteinExistence type="predicted"/>
<dbReference type="PROSITE" id="PS51718">
    <property type="entry name" value="G_DYNAMIN_2"/>
    <property type="match status" value="1"/>
</dbReference>
<dbReference type="STRING" id="441959.B8LU54"/>
<dbReference type="PANTHER" id="PTHR11566:SF215">
    <property type="entry name" value="DYNAMIN GTPASE"/>
    <property type="match status" value="1"/>
</dbReference>
<dbReference type="VEuPathDB" id="FungiDB:TSTA_060230"/>
<dbReference type="GO" id="GO:0016020">
    <property type="term" value="C:membrane"/>
    <property type="evidence" value="ECO:0007669"/>
    <property type="project" value="TreeGrafter"/>
</dbReference>
<protein>
    <submittedName>
        <fullName evidence="4">Dynamin, putative</fullName>
    </submittedName>
</protein>
<dbReference type="PRINTS" id="PR00195">
    <property type="entry name" value="DYNAMIN"/>
</dbReference>
<dbReference type="GO" id="GO:0005525">
    <property type="term" value="F:GTP binding"/>
    <property type="evidence" value="ECO:0007669"/>
    <property type="project" value="InterPro"/>
</dbReference>
<dbReference type="InterPro" id="IPR045063">
    <property type="entry name" value="Dynamin_N"/>
</dbReference>
<evidence type="ECO:0000313" key="5">
    <source>
        <dbReference type="Proteomes" id="UP000001745"/>
    </source>
</evidence>
<dbReference type="GeneID" id="8106070"/>
<dbReference type="GO" id="GO:0016559">
    <property type="term" value="P:peroxisome fission"/>
    <property type="evidence" value="ECO:0007669"/>
    <property type="project" value="TreeGrafter"/>
</dbReference>
<dbReference type="Pfam" id="PF00350">
    <property type="entry name" value="Dynamin_N"/>
    <property type="match status" value="1"/>
</dbReference>
<keyword evidence="2" id="KW-0342">GTP-binding</keyword>
<dbReference type="Pfam" id="PF01031">
    <property type="entry name" value="Dynamin_M"/>
    <property type="match status" value="1"/>
</dbReference>
<gene>
    <name evidence="4" type="ORF">TSTA_060230</name>
</gene>
<dbReference type="eggNOG" id="KOG0446">
    <property type="taxonomic scope" value="Eukaryota"/>
</dbReference>
<dbReference type="HOGENOM" id="CLU_008964_7_2_1"/>
<evidence type="ECO:0000259" key="3">
    <source>
        <dbReference type="PROSITE" id="PS51718"/>
    </source>
</evidence>
<keyword evidence="1" id="KW-0547">Nucleotide-binding</keyword>
<accession>B8LU54</accession>
<dbReference type="InterPro" id="IPR022812">
    <property type="entry name" value="Dynamin"/>
</dbReference>
<reference evidence="5" key="1">
    <citation type="journal article" date="2015" name="Genome Announc.">
        <title>Genome sequence of the AIDS-associated pathogen Penicillium marneffei (ATCC18224) and its near taxonomic relative Talaromyces stipitatus (ATCC10500).</title>
        <authorList>
            <person name="Nierman W.C."/>
            <person name="Fedorova-Abrams N.D."/>
            <person name="Andrianopoulos A."/>
        </authorList>
    </citation>
    <scope>NUCLEOTIDE SEQUENCE [LARGE SCALE GENOMIC DNA]</scope>
    <source>
        <strain evidence="5">ATCC 10500 / CBS 375.48 / QM 6759 / NRRL 1006</strain>
    </source>
</reference>
<name>B8LU54_TALSN</name>
<dbReference type="GO" id="GO:0048312">
    <property type="term" value="P:intracellular distribution of mitochondria"/>
    <property type="evidence" value="ECO:0007669"/>
    <property type="project" value="TreeGrafter"/>
</dbReference>
<dbReference type="Proteomes" id="UP000001745">
    <property type="component" value="Unassembled WGS sequence"/>
</dbReference>
<dbReference type="OMA" id="ERYGHEY"/>
<dbReference type="SMART" id="SM00053">
    <property type="entry name" value="DYNc"/>
    <property type="match status" value="1"/>
</dbReference>
<dbReference type="PhylomeDB" id="B8LU54"/>
<dbReference type="GO" id="GO:0000266">
    <property type="term" value="P:mitochondrial fission"/>
    <property type="evidence" value="ECO:0007669"/>
    <property type="project" value="TreeGrafter"/>
</dbReference>
<dbReference type="PANTHER" id="PTHR11566">
    <property type="entry name" value="DYNAMIN"/>
    <property type="match status" value="1"/>
</dbReference>
<feature type="domain" description="Dynamin-type G" evidence="3">
    <location>
        <begin position="32"/>
        <end position="322"/>
    </location>
</feature>
<dbReference type="FunFam" id="3.40.50.300:FF:001425">
    <property type="entry name" value="Dynamin GTPase, putative"/>
    <property type="match status" value="1"/>
</dbReference>
<dbReference type="Gene3D" id="3.40.50.300">
    <property type="entry name" value="P-loop containing nucleotide triphosphate hydrolases"/>
    <property type="match status" value="1"/>
</dbReference>
<organism evidence="4 5">
    <name type="scientific">Talaromyces stipitatus (strain ATCC 10500 / CBS 375.48 / QM 6759 / NRRL 1006)</name>
    <name type="common">Penicillium stipitatum</name>
    <dbReference type="NCBI Taxonomy" id="441959"/>
    <lineage>
        <taxon>Eukaryota</taxon>
        <taxon>Fungi</taxon>
        <taxon>Dikarya</taxon>
        <taxon>Ascomycota</taxon>
        <taxon>Pezizomycotina</taxon>
        <taxon>Eurotiomycetes</taxon>
        <taxon>Eurotiomycetidae</taxon>
        <taxon>Eurotiales</taxon>
        <taxon>Trichocomaceae</taxon>
        <taxon>Talaromyces</taxon>
        <taxon>Talaromyces sect. Talaromyces</taxon>
    </lineage>
</organism>
<dbReference type="InterPro" id="IPR000375">
    <property type="entry name" value="Dynamin_stalk"/>
</dbReference>
<evidence type="ECO:0000256" key="2">
    <source>
        <dbReference type="ARBA" id="ARBA00023134"/>
    </source>
</evidence>
<dbReference type="RefSeq" id="XP_002339913.1">
    <property type="nucleotide sequence ID" value="XM_002339872.1"/>
</dbReference>
<dbReference type="InParanoid" id="B8LU54"/>
<dbReference type="GO" id="GO:0003924">
    <property type="term" value="F:GTPase activity"/>
    <property type="evidence" value="ECO:0007669"/>
    <property type="project" value="InterPro"/>
</dbReference>
<dbReference type="InterPro" id="IPR027417">
    <property type="entry name" value="P-loop_NTPase"/>
</dbReference>
<dbReference type="GO" id="GO:0008017">
    <property type="term" value="F:microtubule binding"/>
    <property type="evidence" value="ECO:0007669"/>
    <property type="project" value="TreeGrafter"/>
</dbReference>
<dbReference type="InterPro" id="IPR030381">
    <property type="entry name" value="G_DYNAMIN_dom"/>
</dbReference>
<dbReference type="GO" id="GO:0005739">
    <property type="term" value="C:mitochondrion"/>
    <property type="evidence" value="ECO:0007669"/>
    <property type="project" value="TreeGrafter"/>
</dbReference>
<evidence type="ECO:0000313" key="4">
    <source>
        <dbReference type="EMBL" id="EED22526.1"/>
    </source>
</evidence>
<dbReference type="OrthoDB" id="4219983at2759"/>
<dbReference type="GO" id="GO:0006897">
    <property type="term" value="P:endocytosis"/>
    <property type="evidence" value="ECO:0007669"/>
    <property type="project" value="TreeGrafter"/>
</dbReference>
<dbReference type="EMBL" id="EQ962652">
    <property type="protein sequence ID" value="EED22526.1"/>
    <property type="molecule type" value="Genomic_DNA"/>
</dbReference>
<keyword evidence="5" id="KW-1185">Reference proteome</keyword>
<dbReference type="AlphaFoldDB" id="B8LU54"/>
<evidence type="ECO:0000256" key="1">
    <source>
        <dbReference type="ARBA" id="ARBA00022741"/>
    </source>
</evidence>
<sequence>MSIQTSDDHESLADPALLDKIDKLFACNVGEYINLPQLVVVGDQSSGKSSVLEGLTKLAFPRDSGLCTRFATQIIFRRIEAGERTITDTIIPGSDANNPSQLREWKASDLQSLDGAAFSAVMSEVHALMGLSTSKEDGKPTFSSNVLRLEICGPDEDHLSVIDVPGIFRNTTPGVTTKGDKDMVREMVLEYMRNPRSIMLTVVPANVDIATQEIIDMEREVDPEGKRTLGVLTKPDLIDRGAESRVVDLVEDREMRLKLGWIIVRNLGQMELQEGITDRDAAEERFRLTPPWNTLSKDRFGIKALKSRLQETVTVNARETFPEVRGEISKKLRDCQNELQALGVERETREQQLGYLLGIMNLFQDITRQALTTSYSSNDSFDSQWELRLATRIVNRNDVFSKDMAVWGHKYEFARDADGDSNSSDSEVKHEDEDVESARAVARVEHLKIRKTSDMPDLEVLVHSMETDRVVTPRSHIHSWIEKQYRDSRGFEIGTFSSTLLATTMKQQSDKWTSIARAYIRYHLCPVTMSHRACHHGILDCPCVWFRYCHHPIISNLVIVH</sequence>
<dbReference type="GO" id="GO:0005874">
    <property type="term" value="C:microtubule"/>
    <property type="evidence" value="ECO:0007669"/>
    <property type="project" value="TreeGrafter"/>
</dbReference>
<dbReference type="SUPFAM" id="SSF52540">
    <property type="entry name" value="P-loop containing nucleoside triphosphate hydrolases"/>
    <property type="match status" value="1"/>
</dbReference>